<feature type="region of interest" description="Disordered" evidence="2">
    <location>
        <begin position="719"/>
        <end position="752"/>
    </location>
</feature>
<keyword evidence="5" id="KW-1185">Reference proteome</keyword>
<protein>
    <recommendedName>
        <fullName evidence="3">RRM domain-containing protein</fullName>
    </recommendedName>
</protein>
<evidence type="ECO:0000313" key="4">
    <source>
        <dbReference type="EMBL" id="GFH49599.1"/>
    </source>
</evidence>
<reference evidence="4 5" key="1">
    <citation type="journal article" date="2021" name="Sci. Rep.">
        <title>The genome of the diatom Chaetoceros tenuissimus carries an ancient integrated fragment of an extant virus.</title>
        <authorList>
            <person name="Hongo Y."/>
            <person name="Kimura K."/>
            <person name="Takaki Y."/>
            <person name="Yoshida Y."/>
            <person name="Baba S."/>
            <person name="Kobayashi G."/>
            <person name="Nagasaki K."/>
            <person name="Hano T."/>
            <person name="Tomaru Y."/>
        </authorList>
    </citation>
    <scope>NUCLEOTIDE SEQUENCE [LARGE SCALE GENOMIC DNA]</scope>
    <source>
        <strain evidence="4 5">NIES-3715</strain>
    </source>
</reference>
<evidence type="ECO:0000313" key="5">
    <source>
        <dbReference type="Proteomes" id="UP001054902"/>
    </source>
</evidence>
<comment type="caution">
    <text evidence="4">The sequence shown here is derived from an EMBL/GenBank/DDBJ whole genome shotgun (WGS) entry which is preliminary data.</text>
</comment>
<gene>
    <name evidence="4" type="ORF">CTEN210_06076</name>
</gene>
<dbReference type="Gene3D" id="3.30.70.330">
    <property type="match status" value="1"/>
</dbReference>
<evidence type="ECO:0000259" key="3">
    <source>
        <dbReference type="PROSITE" id="PS50102"/>
    </source>
</evidence>
<evidence type="ECO:0000256" key="2">
    <source>
        <dbReference type="SAM" id="MobiDB-lite"/>
    </source>
</evidence>
<feature type="compositionally biased region" description="Basic residues" evidence="2">
    <location>
        <begin position="951"/>
        <end position="961"/>
    </location>
</feature>
<dbReference type="EMBL" id="BLLK01000038">
    <property type="protein sequence ID" value="GFH49599.1"/>
    <property type="molecule type" value="Genomic_DNA"/>
</dbReference>
<dbReference type="InterPro" id="IPR012677">
    <property type="entry name" value="Nucleotide-bd_a/b_plait_sf"/>
</dbReference>
<dbReference type="Proteomes" id="UP001054902">
    <property type="component" value="Unassembled WGS sequence"/>
</dbReference>
<dbReference type="SMART" id="SM00360">
    <property type="entry name" value="RRM"/>
    <property type="match status" value="1"/>
</dbReference>
<dbReference type="InterPro" id="IPR000504">
    <property type="entry name" value="RRM_dom"/>
</dbReference>
<keyword evidence="1" id="KW-0694">RNA-binding</keyword>
<dbReference type="Gene3D" id="1.25.40.10">
    <property type="entry name" value="Tetratricopeptide repeat domain"/>
    <property type="match status" value="1"/>
</dbReference>
<sequence length="961" mass="109117">MSYSYTDILNSIISAHAQESPTAALEHYATLSEHCSMTPLLWIQYAIDSTTIDPSHTLAKEVMQHATDEFPGCVLLWIYYLDIAVHYKAEDENDETLWEIWSNAMKATKGIQTCSASQPNMMLYLYQLGIMCFPHKATEIFLQRANSLLLGNESIMNEVQTCMENGVTVSSDVYPSIEDGRKFVSQHMGILTRFEEDVTIAMGQEGIIASSNFLLENYRTDDAKTVYDWSAVVNALGGIQGTVLMGCGMVTSANAFLKYVQGLIQHVKYLRKQVQKMEKVAQADRTEEDVAELNTIQDLIQLFTDLIVPTCERAISECPTVEVLWSKYLKHLSYILHENKQDSTNGTSSVQQRAQFLTQYQDVSSRAVKNCPYSVYLFTVKMESTVEIAKAGIKVFNPDDVMQVVQEALDGGFLATKEQQLEIYLAACKIVKQRILELVSKGTSSMAYDEEERIEKEIGVGGKKRRRRGETIEMKKYLSPLEEEIEQDVQDLIEDLKEMFDAADSFFRKKFPEWTEGRYMLQRERASFVAHILTPLLKEVNDDEPVQAFEKLVRIHHPPHPNAWRDYIHYLSNKSYVMKNEDDEDDSNEKLVEAPGMVSAKFRFIRSLYCRALNTTKKDNKDPKTPLFLDYEHALKQLCTEFLAFEKSFGSDASYTTASKLVKRKLSLLIDNGHDSSTFVELPNEVIEEHGQEDSHGKRKRDAEGCDDLYDKVEHVEEQASKRAKLEETQKPDSEAITSEKMEDFQHKEKDTKMEDAKKVVHIWPIKPKPEHFVKIGKIDYPAHPYTVHISNLSSETIDGDLYDLFHARCGAIVHARIFREKGRSHGKLAKSKCAGLIQFEERESVEKAIALSGEIGLHEKLVIVERSHQPAVGKIPPGTHRVKPKGEGKHSKRSIKKKEKSEQEDGGSGRIEDKRKESSTEQIEEKSSATVSAQKEKSAASNVLAFRPRNVGRKKKVGLK</sequence>
<dbReference type="InterPro" id="IPR011990">
    <property type="entry name" value="TPR-like_helical_dom_sf"/>
</dbReference>
<accession>A0AAD3CPT1</accession>
<dbReference type="GO" id="GO:0003723">
    <property type="term" value="F:RNA binding"/>
    <property type="evidence" value="ECO:0007669"/>
    <property type="project" value="UniProtKB-UniRule"/>
</dbReference>
<feature type="region of interest" description="Disordered" evidence="2">
    <location>
        <begin position="869"/>
        <end position="961"/>
    </location>
</feature>
<proteinExistence type="predicted"/>
<dbReference type="PROSITE" id="PS50102">
    <property type="entry name" value="RRM"/>
    <property type="match status" value="1"/>
</dbReference>
<dbReference type="CDD" id="cd00590">
    <property type="entry name" value="RRM_SF"/>
    <property type="match status" value="1"/>
</dbReference>
<dbReference type="Pfam" id="PF00076">
    <property type="entry name" value="RRM_1"/>
    <property type="match status" value="1"/>
</dbReference>
<evidence type="ECO:0000256" key="1">
    <source>
        <dbReference type="PROSITE-ProRule" id="PRU00176"/>
    </source>
</evidence>
<dbReference type="AlphaFoldDB" id="A0AAD3CPT1"/>
<feature type="domain" description="RRM" evidence="3">
    <location>
        <begin position="786"/>
        <end position="870"/>
    </location>
</feature>
<feature type="compositionally biased region" description="Basic and acidic residues" evidence="2">
    <location>
        <begin position="911"/>
        <end position="928"/>
    </location>
</feature>
<organism evidence="4 5">
    <name type="scientific">Chaetoceros tenuissimus</name>
    <dbReference type="NCBI Taxonomy" id="426638"/>
    <lineage>
        <taxon>Eukaryota</taxon>
        <taxon>Sar</taxon>
        <taxon>Stramenopiles</taxon>
        <taxon>Ochrophyta</taxon>
        <taxon>Bacillariophyta</taxon>
        <taxon>Coscinodiscophyceae</taxon>
        <taxon>Chaetocerotophycidae</taxon>
        <taxon>Chaetocerotales</taxon>
        <taxon>Chaetocerotaceae</taxon>
        <taxon>Chaetoceros</taxon>
    </lineage>
</organism>
<dbReference type="InterPro" id="IPR035979">
    <property type="entry name" value="RBD_domain_sf"/>
</dbReference>
<dbReference type="SUPFAM" id="SSF54928">
    <property type="entry name" value="RNA-binding domain, RBD"/>
    <property type="match status" value="1"/>
</dbReference>
<name>A0AAD3CPT1_9STRA</name>